<name>A0A2K2UCT1_9ACTN</name>
<dbReference type="PANTHER" id="PTHR43741">
    <property type="entry name" value="FMN-DEPENDENT NADH-AZOREDUCTASE 1"/>
    <property type="match status" value="1"/>
</dbReference>
<dbReference type="Proteomes" id="UP000236197">
    <property type="component" value="Unassembled WGS sequence"/>
</dbReference>
<dbReference type="InterPro" id="IPR050104">
    <property type="entry name" value="FMN-dep_NADH:Q_OxRdtase_AzoR1"/>
</dbReference>
<dbReference type="EMBL" id="PPEK01000004">
    <property type="protein sequence ID" value="PNV67970.1"/>
    <property type="molecule type" value="Genomic_DNA"/>
</dbReference>
<evidence type="ECO:0000313" key="3">
    <source>
        <dbReference type="Proteomes" id="UP000236197"/>
    </source>
</evidence>
<reference evidence="3" key="1">
    <citation type="submission" date="2018-01" db="EMBL/GenBank/DDBJ databases">
        <title>Rubneribacter badeniensis gen. nov., sp. nov., and Colonibacter rubneri, gen. nov., sp. nov., WGS of new members of the Eggerthellaceae.</title>
        <authorList>
            <person name="Danylec N."/>
            <person name="Stoll D.A."/>
            <person name="Doetsch A."/>
            <person name="Kulling S.E."/>
            <person name="Huch M."/>
        </authorList>
    </citation>
    <scope>NUCLEOTIDE SEQUENCE [LARGE SCALE GENOMIC DNA]</scope>
    <source>
        <strain evidence="3">ResAG-96</strain>
    </source>
</reference>
<accession>A0A2K2UCT1</accession>
<keyword evidence="3" id="KW-1185">Reference proteome</keyword>
<dbReference type="InterPro" id="IPR029039">
    <property type="entry name" value="Flavoprotein-like_sf"/>
</dbReference>
<protein>
    <submittedName>
        <fullName evidence="2">NAD(P)H dehydrogenase</fullName>
    </submittedName>
</protein>
<dbReference type="AlphaFoldDB" id="A0A2K2UCT1"/>
<evidence type="ECO:0000259" key="1">
    <source>
        <dbReference type="Pfam" id="PF02525"/>
    </source>
</evidence>
<dbReference type="Gene3D" id="3.40.50.360">
    <property type="match status" value="1"/>
</dbReference>
<sequence length="187" mass="21013">MTILFVNACMRGEQSRTLQLCREYLEGAEDDVVEVDLAALDLKPFDAAMVAYRTEKQTAREWDDPIFALSRQFVEAEDIVIGAPYWDLSFPSALKIYLEYVSVCDLAFHYTEDARCEGICKARRLTYITTCGGFVEGANYGYEYFCGIAKMFGIPETRLVAAEGLDIVGIDVEARLDKAREQIAQLG</sequence>
<dbReference type="SUPFAM" id="SSF52218">
    <property type="entry name" value="Flavoproteins"/>
    <property type="match status" value="1"/>
</dbReference>
<gene>
    <name evidence="2" type="ORF">C2L71_05490</name>
</gene>
<dbReference type="InterPro" id="IPR003680">
    <property type="entry name" value="Flavodoxin_fold"/>
</dbReference>
<dbReference type="PANTHER" id="PTHR43741:SF4">
    <property type="entry name" value="FMN-DEPENDENT NADH:QUINONE OXIDOREDUCTASE"/>
    <property type="match status" value="1"/>
</dbReference>
<dbReference type="Pfam" id="PF02525">
    <property type="entry name" value="Flavodoxin_2"/>
    <property type="match status" value="1"/>
</dbReference>
<feature type="domain" description="Flavodoxin-like fold" evidence="1">
    <location>
        <begin position="1"/>
        <end position="185"/>
    </location>
</feature>
<dbReference type="RefSeq" id="WP_103264772.1">
    <property type="nucleotide sequence ID" value="NZ_CABMLE010000004.1"/>
</dbReference>
<proteinExistence type="predicted"/>
<comment type="caution">
    <text evidence="2">The sequence shown here is derived from an EMBL/GenBank/DDBJ whole genome shotgun (WGS) entry which is preliminary data.</text>
</comment>
<organism evidence="2 3">
    <name type="scientific">Enteroscipio rubneri</name>
    <dbReference type="NCBI Taxonomy" id="2070686"/>
    <lineage>
        <taxon>Bacteria</taxon>
        <taxon>Bacillati</taxon>
        <taxon>Actinomycetota</taxon>
        <taxon>Coriobacteriia</taxon>
        <taxon>Eggerthellales</taxon>
        <taxon>Eggerthellaceae</taxon>
        <taxon>Enteroscipio</taxon>
    </lineage>
</organism>
<evidence type="ECO:0000313" key="2">
    <source>
        <dbReference type="EMBL" id="PNV67970.1"/>
    </source>
</evidence>
<dbReference type="OrthoDB" id="9787136at2"/>